<protein>
    <recommendedName>
        <fullName evidence="2">Ig-like domain-containing protein</fullName>
    </recommendedName>
</protein>
<reference evidence="3" key="1">
    <citation type="submission" date="2020-07" db="EMBL/GenBank/DDBJ databases">
        <authorList>
            <person name="Ferguson B K."/>
        </authorList>
    </citation>
    <scope>NUCLEOTIDE SEQUENCE</scope>
    <source>
        <strain evidence="3">L06</strain>
    </source>
</reference>
<feature type="compositionally biased region" description="Low complexity" evidence="1">
    <location>
        <begin position="364"/>
        <end position="379"/>
    </location>
</feature>
<dbReference type="PANTHER" id="PTHR19303">
    <property type="entry name" value="TRANSPOSON"/>
    <property type="match status" value="1"/>
</dbReference>
<feature type="region of interest" description="Disordered" evidence="1">
    <location>
        <begin position="349"/>
        <end position="439"/>
    </location>
</feature>
<evidence type="ECO:0000256" key="1">
    <source>
        <dbReference type="SAM" id="MobiDB-lite"/>
    </source>
</evidence>
<dbReference type="Pfam" id="PF03184">
    <property type="entry name" value="DDE_1"/>
    <property type="match status" value="1"/>
</dbReference>
<feature type="compositionally biased region" description="Polar residues" evidence="1">
    <location>
        <begin position="380"/>
        <end position="395"/>
    </location>
</feature>
<dbReference type="PROSITE" id="PS50835">
    <property type="entry name" value="IG_LIKE"/>
    <property type="match status" value="1"/>
</dbReference>
<name>A0A6V7J286_9HYME</name>
<evidence type="ECO:0000313" key="3">
    <source>
        <dbReference type="EMBL" id="CAD1546536.1"/>
    </source>
</evidence>
<feature type="region of interest" description="Disordered" evidence="1">
    <location>
        <begin position="516"/>
        <end position="614"/>
    </location>
</feature>
<sequence>MGKYNFSPSQIFNVDVTGISVVPDAVPVVAEKGQKRVGPIASGERGKNVTVICADSAAGGYVPPMFVFPRQRMTPALQNGGPPGAAYHCSANGYSNPTLFLMWLKHFKGHTHSSKENPVVIILDNHDSHISLESYQFCRDNGIVLVSLPSHTSHRMQPLDVSFFGPLKKAIKKQTDSFLKQNMGKRITVYEIASVFHHAYISVASIENAVSGFEASGNWPLNRNKLTGEAFAPADIFKSMADKLASTLTFDYIGSDPVTMDVPVPFQQDVPFDILIPLSSEHESAQGASNNDPETPAGTCEEDVQAAEIRDINDNSISDILGHAKGPSDDSTIKDVTASPSLTQTAQKCNDEIGPSLTDVATPRTSKSTNIRSSRSTSRLNKLSESTQRAIQLAQQHHLRTLSASSSPETSGPQDPTPASTLHEPAPPESQPVTPKTNASRILQSLSNTSSPSQCHHRATTPSLITPGISQLLSSTSHLSHYLKPFSPSMGQFQTPPIIVVNLQSPLSTAEQLIPLSNEKSPIPKGRKKQHSTVLTSSPMKESLENKKRKRDEREQKTEDNKFKRIRMKIEKSSDVNRDTEQSTQVQPPRTKAKAARRKFSGKQTNKDSVCAVC</sequence>
<proteinExistence type="predicted"/>
<feature type="compositionally biased region" description="Basic and acidic residues" evidence="1">
    <location>
        <begin position="542"/>
        <end position="581"/>
    </location>
</feature>
<feature type="compositionally biased region" description="Polar residues" evidence="1">
    <location>
        <begin position="402"/>
        <end position="420"/>
    </location>
</feature>
<feature type="compositionally biased region" description="Basic residues" evidence="1">
    <location>
        <begin position="591"/>
        <end position="601"/>
    </location>
</feature>
<dbReference type="InterPro" id="IPR050863">
    <property type="entry name" value="CenT-Element_Derived"/>
</dbReference>
<dbReference type="InterPro" id="IPR007110">
    <property type="entry name" value="Ig-like_dom"/>
</dbReference>
<organism evidence="3">
    <name type="scientific">Bracon brevicornis</name>
    <dbReference type="NCBI Taxonomy" id="1563983"/>
    <lineage>
        <taxon>Eukaryota</taxon>
        <taxon>Metazoa</taxon>
        <taxon>Ecdysozoa</taxon>
        <taxon>Arthropoda</taxon>
        <taxon>Hexapoda</taxon>
        <taxon>Insecta</taxon>
        <taxon>Pterygota</taxon>
        <taxon>Neoptera</taxon>
        <taxon>Endopterygota</taxon>
        <taxon>Hymenoptera</taxon>
        <taxon>Apocrita</taxon>
        <taxon>Ichneumonoidea</taxon>
        <taxon>Braconidae</taxon>
        <taxon>Braconinae</taxon>
        <taxon>Bracon</taxon>
    </lineage>
</organism>
<dbReference type="EMBL" id="CADCXW020000014">
    <property type="protein sequence ID" value="CAD1546536.1"/>
    <property type="molecule type" value="Genomic_DNA"/>
</dbReference>
<dbReference type="AlphaFoldDB" id="A0A6V7J286"/>
<evidence type="ECO:0000259" key="2">
    <source>
        <dbReference type="PROSITE" id="PS50835"/>
    </source>
</evidence>
<feature type="domain" description="Ig-like" evidence="2">
    <location>
        <begin position="63"/>
        <end position="139"/>
    </location>
</feature>
<dbReference type="PANTHER" id="PTHR19303:SF74">
    <property type="entry name" value="POGO TRANSPOSABLE ELEMENT WITH KRAB DOMAIN"/>
    <property type="match status" value="1"/>
</dbReference>
<gene>
    <name evidence="3" type="ORF">BBRV_LOCUS41815</name>
</gene>
<accession>A0A6V7J286</accession>
<dbReference type="Gene3D" id="3.30.420.10">
    <property type="entry name" value="Ribonuclease H-like superfamily/Ribonuclease H"/>
    <property type="match status" value="1"/>
</dbReference>
<dbReference type="InterPro" id="IPR036397">
    <property type="entry name" value="RNaseH_sf"/>
</dbReference>
<dbReference type="GO" id="GO:0005634">
    <property type="term" value="C:nucleus"/>
    <property type="evidence" value="ECO:0007669"/>
    <property type="project" value="TreeGrafter"/>
</dbReference>
<dbReference type="InterPro" id="IPR004875">
    <property type="entry name" value="DDE_SF_endonuclease_dom"/>
</dbReference>
<dbReference type="GO" id="GO:0003677">
    <property type="term" value="F:DNA binding"/>
    <property type="evidence" value="ECO:0007669"/>
    <property type="project" value="TreeGrafter"/>
</dbReference>